<evidence type="ECO:0000313" key="4">
    <source>
        <dbReference type="Proteomes" id="UP000540506"/>
    </source>
</evidence>
<dbReference type="Proteomes" id="UP000540506">
    <property type="component" value="Unassembled WGS sequence"/>
</dbReference>
<feature type="compositionally biased region" description="Basic and acidic residues" evidence="1">
    <location>
        <begin position="107"/>
        <end position="157"/>
    </location>
</feature>
<protein>
    <submittedName>
        <fullName evidence="3">Type IV secretory pathway VirB10-like protein</fullName>
    </submittedName>
</protein>
<feature type="region of interest" description="Disordered" evidence="1">
    <location>
        <begin position="69"/>
        <end position="172"/>
    </location>
</feature>
<accession>A0A7W7R414</accession>
<dbReference type="RefSeq" id="WP_184936804.1">
    <property type="nucleotide sequence ID" value="NZ_JACHJV010000001.1"/>
</dbReference>
<feature type="transmembrane region" description="Helical" evidence="2">
    <location>
        <begin position="40"/>
        <end position="60"/>
    </location>
</feature>
<reference evidence="3 4" key="1">
    <citation type="submission" date="2020-08" db="EMBL/GenBank/DDBJ databases">
        <title>Sequencing the genomes of 1000 actinobacteria strains.</title>
        <authorList>
            <person name="Klenk H.-P."/>
        </authorList>
    </citation>
    <scope>NUCLEOTIDE SEQUENCE [LARGE SCALE GENOMIC DNA]</scope>
    <source>
        <strain evidence="3 4">DSM 41654</strain>
    </source>
</reference>
<keyword evidence="2" id="KW-0812">Transmembrane</keyword>
<keyword evidence="2" id="KW-0472">Membrane</keyword>
<dbReference type="AlphaFoldDB" id="A0A7W7R414"/>
<comment type="caution">
    <text evidence="3">The sequence shown here is derived from an EMBL/GenBank/DDBJ whole genome shotgun (WGS) entry which is preliminary data.</text>
</comment>
<name>A0A7W7R414_KITKI</name>
<dbReference type="EMBL" id="JACHJV010000001">
    <property type="protein sequence ID" value="MBB4924939.1"/>
    <property type="molecule type" value="Genomic_DNA"/>
</dbReference>
<organism evidence="3 4">
    <name type="scientific">Kitasatospora kifunensis</name>
    <name type="common">Streptomyces kifunensis</name>
    <dbReference type="NCBI Taxonomy" id="58351"/>
    <lineage>
        <taxon>Bacteria</taxon>
        <taxon>Bacillati</taxon>
        <taxon>Actinomycetota</taxon>
        <taxon>Actinomycetes</taxon>
        <taxon>Kitasatosporales</taxon>
        <taxon>Streptomycetaceae</taxon>
        <taxon>Kitasatospora</taxon>
    </lineage>
</organism>
<evidence type="ECO:0000313" key="3">
    <source>
        <dbReference type="EMBL" id="MBB4924939.1"/>
    </source>
</evidence>
<sequence>MAAARAAVVVVTTWLALLVLMMLLGSLLPGPRPQGTYSSTAIMLWLLALLLGPLVTCVALRRWIAVGRAGSPEEPLPPGPYARAEQDTLQSGGHTWRADASPPPQPDEERTFRAPRAPEDPDAEARRRAHAEAERKRAEAERAREKAERERKEEARRRAARNRRLREGRRRY</sequence>
<evidence type="ECO:0000256" key="1">
    <source>
        <dbReference type="SAM" id="MobiDB-lite"/>
    </source>
</evidence>
<proteinExistence type="predicted"/>
<gene>
    <name evidence="3" type="ORF">FHR34_003932</name>
</gene>
<feature type="transmembrane region" description="Helical" evidence="2">
    <location>
        <begin position="7"/>
        <end position="28"/>
    </location>
</feature>
<feature type="compositionally biased region" description="Basic residues" evidence="1">
    <location>
        <begin position="158"/>
        <end position="172"/>
    </location>
</feature>
<keyword evidence="4" id="KW-1185">Reference proteome</keyword>
<keyword evidence="2" id="KW-1133">Transmembrane helix</keyword>
<evidence type="ECO:0000256" key="2">
    <source>
        <dbReference type="SAM" id="Phobius"/>
    </source>
</evidence>